<dbReference type="Proteomes" id="UP001519460">
    <property type="component" value="Unassembled WGS sequence"/>
</dbReference>
<dbReference type="AlphaFoldDB" id="A0ABD0JZ58"/>
<reference evidence="1 2" key="1">
    <citation type="journal article" date="2023" name="Sci. Data">
        <title>Genome assembly of the Korean intertidal mud-creeper Batillaria attramentaria.</title>
        <authorList>
            <person name="Patra A.K."/>
            <person name="Ho P.T."/>
            <person name="Jun S."/>
            <person name="Lee S.J."/>
            <person name="Kim Y."/>
            <person name="Won Y.J."/>
        </authorList>
    </citation>
    <scope>NUCLEOTIDE SEQUENCE [LARGE SCALE GENOMIC DNA]</scope>
    <source>
        <strain evidence="1">Wonlab-2016</strain>
    </source>
</reference>
<evidence type="ECO:0000313" key="1">
    <source>
        <dbReference type="EMBL" id="KAK7480352.1"/>
    </source>
</evidence>
<dbReference type="EMBL" id="JACVVK020000283">
    <property type="protein sequence ID" value="KAK7480352.1"/>
    <property type="molecule type" value="Genomic_DNA"/>
</dbReference>
<accession>A0ABD0JZ58</accession>
<name>A0ABD0JZ58_9CAEN</name>
<gene>
    <name evidence="1" type="ORF">BaRGS_00028399</name>
</gene>
<organism evidence="1 2">
    <name type="scientific">Batillaria attramentaria</name>
    <dbReference type="NCBI Taxonomy" id="370345"/>
    <lineage>
        <taxon>Eukaryota</taxon>
        <taxon>Metazoa</taxon>
        <taxon>Spiralia</taxon>
        <taxon>Lophotrochozoa</taxon>
        <taxon>Mollusca</taxon>
        <taxon>Gastropoda</taxon>
        <taxon>Caenogastropoda</taxon>
        <taxon>Sorbeoconcha</taxon>
        <taxon>Cerithioidea</taxon>
        <taxon>Batillariidae</taxon>
        <taxon>Batillaria</taxon>
    </lineage>
</organism>
<protein>
    <submittedName>
        <fullName evidence="1">Uncharacterized protein</fullName>
    </submittedName>
</protein>
<proteinExistence type="predicted"/>
<comment type="caution">
    <text evidence="1">The sequence shown here is derived from an EMBL/GenBank/DDBJ whole genome shotgun (WGS) entry which is preliminary data.</text>
</comment>
<keyword evidence="2" id="KW-1185">Reference proteome</keyword>
<evidence type="ECO:0000313" key="2">
    <source>
        <dbReference type="Proteomes" id="UP001519460"/>
    </source>
</evidence>
<sequence length="97" mass="10511">MLGVSLFFKREAGKDSGPNSNLLGIFLLLYFHQLHFNIAADAQRLLRCLEPCDPGVGLGCVVVDLDVLCHKDGVHVLRMSVASSRKPCGSRVLGGNF</sequence>